<dbReference type="SUPFAM" id="SSF55729">
    <property type="entry name" value="Acyl-CoA N-acyltransferases (Nat)"/>
    <property type="match status" value="1"/>
</dbReference>
<feature type="region of interest" description="Disordered" evidence="1">
    <location>
        <begin position="191"/>
        <end position="225"/>
    </location>
</feature>
<dbReference type="Gene3D" id="3.40.630.30">
    <property type="match status" value="1"/>
</dbReference>
<keyword evidence="4" id="KW-1185">Reference proteome</keyword>
<protein>
    <submittedName>
        <fullName evidence="3">RimJ/RimL family protein N-acetyltransferase</fullName>
    </submittedName>
</protein>
<feature type="domain" description="N-acetyltransferase" evidence="2">
    <location>
        <begin position="28"/>
        <end position="186"/>
    </location>
</feature>
<accession>A0A495VY73</accession>
<reference evidence="3 4" key="1">
    <citation type="submission" date="2018-10" db="EMBL/GenBank/DDBJ databases">
        <title>Sequencing the genomes of 1000 actinobacteria strains.</title>
        <authorList>
            <person name="Klenk H.-P."/>
        </authorList>
    </citation>
    <scope>NUCLEOTIDE SEQUENCE [LARGE SCALE GENOMIC DNA]</scope>
    <source>
        <strain evidence="3 4">DSM 43800</strain>
    </source>
</reference>
<proteinExistence type="predicted"/>
<organism evidence="3 4">
    <name type="scientific">Saccharothrix australiensis</name>
    <dbReference type="NCBI Taxonomy" id="2072"/>
    <lineage>
        <taxon>Bacteria</taxon>
        <taxon>Bacillati</taxon>
        <taxon>Actinomycetota</taxon>
        <taxon>Actinomycetes</taxon>
        <taxon>Pseudonocardiales</taxon>
        <taxon>Pseudonocardiaceae</taxon>
        <taxon>Saccharothrix</taxon>
    </lineage>
</organism>
<dbReference type="PROSITE" id="PS51186">
    <property type="entry name" value="GNAT"/>
    <property type="match status" value="1"/>
</dbReference>
<keyword evidence="3" id="KW-0808">Transferase</keyword>
<feature type="compositionally biased region" description="Basic residues" evidence="1">
    <location>
        <begin position="206"/>
        <end position="218"/>
    </location>
</feature>
<evidence type="ECO:0000256" key="1">
    <source>
        <dbReference type="SAM" id="MobiDB-lite"/>
    </source>
</evidence>
<dbReference type="Pfam" id="PF13302">
    <property type="entry name" value="Acetyltransf_3"/>
    <property type="match status" value="1"/>
</dbReference>
<feature type="compositionally biased region" description="Basic and acidic residues" evidence="1">
    <location>
        <begin position="191"/>
        <end position="205"/>
    </location>
</feature>
<dbReference type="GO" id="GO:0016747">
    <property type="term" value="F:acyltransferase activity, transferring groups other than amino-acyl groups"/>
    <property type="evidence" value="ECO:0007669"/>
    <property type="project" value="InterPro"/>
</dbReference>
<dbReference type="Proteomes" id="UP000282084">
    <property type="component" value="Unassembled WGS sequence"/>
</dbReference>
<name>A0A495VY73_9PSEU</name>
<evidence type="ECO:0000313" key="3">
    <source>
        <dbReference type="EMBL" id="RKT53687.1"/>
    </source>
</evidence>
<dbReference type="AlphaFoldDB" id="A0A495VY73"/>
<gene>
    <name evidence="3" type="ORF">C8E97_2266</name>
</gene>
<dbReference type="InterPro" id="IPR000182">
    <property type="entry name" value="GNAT_dom"/>
</dbReference>
<comment type="caution">
    <text evidence="3">The sequence shown here is derived from an EMBL/GenBank/DDBJ whole genome shotgun (WGS) entry which is preliminary data.</text>
</comment>
<sequence length="225" mass="24867">MIIDVPHRELAGSRPWWVDGASRVGWKVRLREIGPADRRTLIGFDRDAAGRGDPHIGGYRHWAAHRADTDGSGDDRHVGIEALHGGTLVGSMWILTDPAARRFSYSIGIGAPHRRCGYAGDAITTLLALLFGQHGYLKCEISIYGGNFASLALHGGLGFREEGRPRDTELVRGGVGYPVLMGITAAEFAARHPDRGTDRGPVDPRRGRHWRTRQRGRHWRTENPD</sequence>
<dbReference type="InterPro" id="IPR016181">
    <property type="entry name" value="Acyl_CoA_acyltransferase"/>
</dbReference>
<evidence type="ECO:0000313" key="4">
    <source>
        <dbReference type="Proteomes" id="UP000282084"/>
    </source>
</evidence>
<evidence type="ECO:0000259" key="2">
    <source>
        <dbReference type="PROSITE" id="PS51186"/>
    </source>
</evidence>
<dbReference type="EMBL" id="RBXO01000001">
    <property type="protein sequence ID" value="RKT53687.1"/>
    <property type="molecule type" value="Genomic_DNA"/>
</dbReference>